<feature type="transmembrane region" description="Helical" evidence="8">
    <location>
        <begin position="415"/>
        <end position="433"/>
    </location>
</feature>
<evidence type="ECO:0000256" key="2">
    <source>
        <dbReference type="ARBA" id="ARBA00005346"/>
    </source>
</evidence>
<evidence type="ECO:0000256" key="1">
    <source>
        <dbReference type="ARBA" id="ARBA00004651"/>
    </source>
</evidence>
<keyword evidence="5 8" id="KW-1133">Transmembrane helix</keyword>
<evidence type="ECO:0000259" key="9">
    <source>
        <dbReference type="Pfam" id="PF00361"/>
    </source>
</evidence>
<comment type="subcellular location">
    <subcellularLocation>
        <location evidence="1">Cell membrane</location>
        <topology evidence="1">Multi-pass membrane protein</topology>
    </subcellularLocation>
    <subcellularLocation>
        <location evidence="7">Membrane</location>
        <topology evidence="7">Multi-pass membrane protein</topology>
    </subcellularLocation>
</comment>
<feature type="transmembrane region" description="Helical" evidence="8">
    <location>
        <begin position="488"/>
        <end position="505"/>
    </location>
</feature>
<feature type="transmembrane region" description="Helical" evidence="8">
    <location>
        <begin position="225"/>
        <end position="243"/>
    </location>
</feature>
<feature type="transmembrane region" description="Helical" evidence="8">
    <location>
        <begin position="42"/>
        <end position="60"/>
    </location>
</feature>
<evidence type="ECO:0000256" key="4">
    <source>
        <dbReference type="ARBA" id="ARBA00022692"/>
    </source>
</evidence>
<dbReference type="Proteomes" id="UP000186400">
    <property type="component" value="Unassembled WGS sequence"/>
</dbReference>
<dbReference type="InterPro" id="IPR001750">
    <property type="entry name" value="ND/Mrp_TM"/>
</dbReference>
<keyword evidence="6 8" id="KW-0472">Membrane</keyword>
<keyword evidence="4 7" id="KW-0812">Transmembrane</keyword>
<accession>A0A1N6TF99</accession>
<dbReference type="InterPro" id="IPR050586">
    <property type="entry name" value="CPA3_Na-H_Antiporter_D"/>
</dbReference>
<reference evidence="11" key="1">
    <citation type="submission" date="2017-01" db="EMBL/GenBank/DDBJ databases">
        <authorList>
            <person name="Varghese N."/>
            <person name="Submissions S."/>
        </authorList>
    </citation>
    <scope>NUCLEOTIDE SEQUENCE [LARGE SCALE GENOMIC DNA]</scope>
    <source>
        <strain evidence="11">ASpG1</strain>
    </source>
</reference>
<dbReference type="AlphaFoldDB" id="A0A1N6TF99"/>
<comment type="similarity">
    <text evidence="2">Belongs to the CPA3 antiporters (TC 2.A.63) subunit D family.</text>
</comment>
<dbReference type="PANTHER" id="PTHR42703:SF1">
    <property type="entry name" value="NA(+)_H(+) ANTIPORTER SUBUNIT D1"/>
    <property type="match status" value="1"/>
</dbReference>
<evidence type="ECO:0000313" key="10">
    <source>
        <dbReference type="EMBL" id="SIQ52070.1"/>
    </source>
</evidence>
<feature type="transmembrane region" description="Helical" evidence="8">
    <location>
        <begin position="302"/>
        <end position="321"/>
    </location>
</feature>
<feature type="transmembrane region" description="Helical" evidence="8">
    <location>
        <begin position="134"/>
        <end position="155"/>
    </location>
</feature>
<dbReference type="GO" id="GO:0005886">
    <property type="term" value="C:plasma membrane"/>
    <property type="evidence" value="ECO:0007669"/>
    <property type="project" value="UniProtKB-SubCell"/>
</dbReference>
<evidence type="ECO:0000256" key="7">
    <source>
        <dbReference type="RuleBase" id="RU000320"/>
    </source>
</evidence>
<name>A0A1N6TF99_9SPIO</name>
<proteinExistence type="inferred from homology"/>
<keyword evidence="11" id="KW-1185">Reference proteome</keyword>
<feature type="transmembrane region" description="Helical" evidence="8">
    <location>
        <begin position="162"/>
        <end position="183"/>
    </location>
</feature>
<organism evidence="10 11">
    <name type="scientific">Alkalispirochaeta americana</name>
    <dbReference type="NCBI Taxonomy" id="159291"/>
    <lineage>
        <taxon>Bacteria</taxon>
        <taxon>Pseudomonadati</taxon>
        <taxon>Spirochaetota</taxon>
        <taxon>Spirochaetia</taxon>
        <taxon>Spirochaetales</taxon>
        <taxon>Spirochaetaceae</taxon>
        <taxon>Alkalispirochaeta</taxon>
    </lineage>
</organism>
<evidence type="ECO:0000256" key="6">
    <source>
        <dbReference type="ARBA" id="ARBA00023136"/>
    </source>
</evidence>
<sequence>MKPIFSWTWVLPDGMDAAVLLLFCFAGAVSMLLLLVQRHHRAILPGLIHVAGGILAALSADLITLLVAWEILTFSAFFLLLQSRTGEARRAASLYLVVQIIAAALYFVAALLHFNETGTLRTGGLAAEGLVPAAQPFMALAVLIKTAGIPFHFWLVRAYPVAALPITPLLSAFTTKVGVVTAARLVRFSPGGVPLFAWAGALTALVAVVLALRQHQVRRLLSYHLISQVGYMTAAVGMAGMTVDTAMVGTATRAGLFHLVTHTLYKALLFMVAAEAARSFVAPGGGPQEELPLMGGLARKRPILCVLGVIGAAAISGVPFTSGYASKELLKHAVGGGAPGLLLQLASVGTGLSFLKFLWMIFWAPAKSPITLPSRTRRAICLVPAFLVAVATVLIGLRPTLVPGIDSWSGFSGPSLGAALLPLGGSLLLWVRFRARLVAQGRPVSLPAGAGPDPARVMFRLATEQISRQGSRLAGALKAWHRWGPQSQLLLALATVVLLGFLVATL</sequence>
<evidence type="ECO:0000313" key="11">
    <source>
        <dbReference type="Proteomes" id="UP000186400"/>
    </source>
</evidence>
<evidence type="ECO:0000256" key="5">
    <source>
        <dbReference type="ARBA" id="ARBA00022989"/>
    </source>
</evidence>
<dbReference type="EMBL" id="FTMS01000010">
    <property type="protein sequence ID" value="SIQ52070.1"/>
    <property type="molecule type" value="Genomic_DNA"/>
</dbReference>
<dbReference type="Pfam" id="PF00361">
    <property type="entry name" value="Proton_antipo_M"/>
    <property type="match status" value="1"/>
</dbReference>
<feature type="transmembrane region" description="Helical" evidence="8">
    <location>
        <begin position="17"/>
        <end position="35"/>
    </location>
</feature>
<feature type="transmembrane region" description="Helical" evidence="8">
    <location>
        <begin position="195"/>
        <end position="213"/>
    </location>
</feature>
<evidence type="ECO:0000256" key="3">
    <source>
        <dbReference type="ARBA" id="ARBA00022475"/>
    </source>
</evidence>
<dbReference type="PANTHER" id="PTHR42703">
    <property type="entry name" value="NADH DEHYDROGENASE"/>
    <property type="match status" value="1"/>
</dbReference>
<feature type="transmembrane region" description="Helical" evidence="8">
    <location>
        <begin position="66"/>
        <end position="82"/>
    </location>
</feature>
<feature type="transmembrane region" description="Helical" evidence="8">
    <location>
        <begin position="94"/>
        <end position="114"/>
    </location>
</feature>
<dbReference type="STRING" id="159291.SAMN05920897_11037"/>
<gene>
    <name evidence="10" type="ORF">SAMN05920897_11037</name>
</gene>
<keyword evidence="3" id="KW-1003">Cell membrane</keyword>
<dbReference type="RefSeq" id="WP_076488887.1">
    <property type="nucleotide sequence ID" value="NZ_FTMS01000010.1"/>
</dbReference>
<protein>
    <submittedName>
        <fullName evidence="10">Multicomponent Na+:H+ antiporter subunit D</fullName>
    </submittedName>
</protein>
<feature type="domain" description="NADH:quinone oxidoreductase/Mrp antiporter transmembrane" evidence="9">
    <location>
        <begin position="59"/>
        <end position="350"/>
    </location>
</feature>
<feature type="transmembrane region" description="Helical" evidence="8">
    <location>
        <begin position="376"/>
        <end position="395"/>
    </location>
</feature>
<feature type="transmembrane region" description="Helical" evidence="8">
    <location>
        <begin position="341"/>
        <end position="364"/>
    </location>
</feature>
<dbReference type="OrthoDB" id="366322at2"/>
<evidence type="ECO:0000256" key="8">
    <source>
        <dbReference type="SAM" id="Phobius"/>
    </source>
</evidence>